<accession>A0ABT8DC63</accession>
<protein>
    <submittedName>
        <fullName evidence="1">Uncharacterized protein</fullName>
    </submittedName>
</protein>
<gene>
    <name evidence="1" type="ORF">QWZ10_25125</name>
</gene>
<dbReference type="Proteomes" id="UP001243846">
    <property type="component" value="Unassembled WGS sequence"/>
</dbReference>
<evidence type="ECO:0000313" key="2">
    <source>
        <dbReference type="Proteomes" id="UP001243846"/>
    </source>
</evidence>
<sequence>MFHDRSKSFGSAKDGLMKAGRAVIDARYPEYKKAIRVFSHGDDLALARMQARRSQADCLNPRVSLPRTLYVVATQTGGTPQTNLDLMAALQDSRDAWLLRCDPSI</sequence>
<organism evidence="1 2">
    <name type="scientific">Paracoccus cavernae</name>
    <dbReference type="NCBI Taxonomy" id="1571207"/>
    <lineage>
        <taxon>Bacteria</taxon>
        <taxon>Pseudomonadati</taxon>
        <taxon>Pseudomonadota</taxon>
        <taxon>Alphaproteobacteria</taxon>
        <taxon>Rhodobacterales</taxon>
        <taxon>Paracoccaceae</taxon>
        <taxon>Paracoccus</taxon>
    </lineage>
</organism>
<evidence type="ECO:0000313" key="1">
    <source>
        <dbReference type="EMBL" id="MDN3714260.1"/>
    </source>
</evidence>
<name>A0ABT8DC63_9RHOB</name>
<comment type="caution">
    <text evidence="1">The sequence shown here is derived from an EMBL/GenBank/DDBJ whole genome shotgun (WGS) entry which is preliminary data.</text>
</comment>
<reference evidence="2" key="1">
    <citation type="journal article" date="2019" name="Int. J. Syst. Evol. Microbiol.">
        <title>The Global Catalogue of Microorganisms (GCM) 10K type strain sequencing project: providing services to taxonomists for standard genome sequencing and annotation.</title>
        <authorList>
            <consortium name="The Broad Institute Genomics Platform"/>
            <consortium name="The Broad Institute Genome Sequencing Center for Infectious Disease"/>
            <person name="Wu L."/>
            <person name="Ma J."/>
        </authorList>
    </citation>
    <scope>NUCLEOTIDE SEQUENCE [LARGE SCALE GENOMIC DNA]</scope>
    <source>
        <strain evidence="2">CECT 8482</strain>
    </source>
</reference>
<dbReference type="EMBL" id="JAUFRC010000004">
    <property type="protein sequence ID" value="MDN3714260.1"/>
    <property type="molecule type" value="Genomic_DNA"/>
</dbReference>
<proteinExistence type="predicted"/>
<keyword evidence="2" id="KW-1185">Reference proteome</keyword>